<proteinExistence type="predicted"/>
<accession>A0A834LZ02</accession>
<comment type="caution">
    <text evidence="1">The sequence shown here is derived from an EMBL/GenBank/DDBJ whole genome shotgun (WGS) entry which is preliminary data.</text>
</comment>
<gene>
    <name evidence="1" type="ORF">GWI33_023323</name>
</gene>
<reference evidence="1" key="1">
    <citation type="submission" date="2020-08" db="EMBL/GenBank/DDBJ databases">
        <title>Genome sequencing and assembly of the red palm weevil Rhynchophorus ferrugineus.</title>
        <authorList>
            <person name="Dias G.B."/>
            <person name="Bergman C.M."/>
            <person name="Manee M."/>
        </authorList>
    </citation>
    <scope>NUCLEOTIDE SEQUENCE</scope>
    <source>
        <strain evidence="1">AA-2017</strain>
        <tissue evidence="1">Whole larva</tissue>
    </source>
</reference>
<keyword evidence="2" id="KW-1185">Reference proteome</keyword>
<evidence type="ECO:0000313" key="1">
    <source>
        <dbReference type="EMBL" id="KAF7264388.1"/>
    </source>
</evidence>
<dbReference type="Proteomes" id="UP000625711">
    <property type="component" value="Unassembled WGS sequence"/>
</dbReference>
<dbReference type="EMBL" id="JAACXV010017214">
    <property type="protein sequence ID" value="KAF7264388.1"/>
    <property type="molecule type" value="Genomic_DNA"/>
</dbReference>
<protein>
    <submittedName>
        <fullName evidence="1">Uncharacterized protein</fullName>
    </submittedName>
</protein>
<dbReference type="AlphaFoldDB" id="A0A834LZ02"/>
<name>A0A834LZ02_RHYFE</name>
<organism evidence="1 2">
    <name type="scientific">Rhynchophorus ferrugineus</name>
    <name type="common">Red palm weevil</name>
    <name type="synonym">Curculio ferrugineus</name>
    <dbReference type="NCBI Taxonomy" id="354439"/>
    <lineage>
        <taxon>Eukaryota</taxon>
        <taxon>Metazoa</taxon>
        <taxon>Ecdysozoa</taxon>
        <taxon>Arthropoda</taxon>
        <taxon>Hexapoda</taxon>
        <taxon>Insecta</taxon>
        <taxon>Pterygota</taxon>
        <taxon>Neoptera</taxon>
        <taxon>Endopterygota</taxon>
        <taxon>Coleoptera</taxon>
        <taxon>Polyphaga</taxon>
        <taxon>Cucujiformia</taxon>
        <taxon>Curculionidae</taxon>
        <taxon>Dryophthorinae</taxon>
        <taxon>Rhynchophorus</taxon>
    </lineage>
</organism>
<sequence>MATRPQQDRHRSSSADVNKTRCVLFKGVGFDDFPLPPLGLSPKPLAPRRDAGVSRPGRPTSRELLSFCYGGFVFESCRSLRNDQVESGRDYR</sequence>
<evidence type="ECO:0000313" key="2">
    <source>
        <dbReference type="Proteomes" id="UP000625711"/>
    </source>
</evidence>